<dbReference type="InterPro" id="IPR020568">
    <property type="entry name" value="Ribosomal_Su5_D2-typ_SF"/>
</dbReference>
<evidence type="ECO:0000256" key="2">
    <source>
        <dbReference type="ARBA" id="ARBA00016664"/>
    </source>
</evidence>
<accession>A0A2A9HG78</accession>
<keyword evidence="3 6" id="KW-0028">Amino-acid biosynthesis</keyword>
<evidence type="ECO:0000256" key="5">
    <source>
        <dbReference type="ARBA" id="ARBA00023239"/>
    </source>
</evidence>
<comment type="similarity">
    <text evidence="6 7">Belongs to the imidazoleglycerol-phosphate dehydratase family.</text>
</comment>
<dbReference type="GO" id="GO:0004424">
    <property type="term" value="F:imidazoleglycerol-phosphate dehydratase activity"/>
    <property type="evidence" value="ECO:0007669"/>
    <property type="project" value="UniProtKB-UniRule"/>
</dbReference>
<keyword evidence="9" id="KW-1185">Reference proteome</keyword>
<keyword evidence="4 6" id="KW-0368">Histidine biosynthesis</keyword>
<dbReference type="UniPathway" id="UPA00031">
    <property type="reaction ID" value="UER00011"/>
</dbReference>
<sequence>MAETAPIPATAPRIATVSRRTAETSIDVTLNLDGSGRFSCATGVGFLDHMLSHIAKHGVFDLEVRCEGDLWIDQHHTVEDVGICLGEALARAAGDKAGLVRAGSAYMPLDEALAFAAVDLSGRPYAVLDLKLLGRELGGLPPDLFNHFLESFAFAAKINLHLRVLYGANDHHKCEAAFKALARALDAATRFDPRRGGDIPSTKGTL</sequence>
<evidence type="ECO:0000256" key="7">
    <source>
        <dbReference type="RuleBase" id="RU000599"/>
    </source>
</evidence>
<dbReference type="EC" id="4.2.1.19" evidence="6 7"/>
<comment type="catalytic activity">
    <reaction evidence="6 7">
        <text>D-erythro-1-(imidazol-4-yl)glycerol 3-phosphate = 3-(imidazol-4-yl)-2-oxopropyl phosphate + H2O</text>
        <dbReference type="Rhea" id="RHEA:11040"/>
        <dbReference type="ChEBI" id="CHEBI:15377"/>
        <dbReference type="ChEBI" id="CHEBI:57766"/>
        <dbReference type="ChEBI" id="CHEBI:58278"/>
        <dbReference type="EC" id="4.2.1.19"/>
    </reaction>
</comment>
<keyword evidence="5 6" id="KW-0456">Lyase</keyword>
<organism evidence="8 9">
    <name type="scientific">Tepidiforma thermophila (strain KCTC 52669 / CGMCC 1.13589 / G233)</name>
    <dbReference type="NCBI Taxonomy" id="2761530"/>
    <lineage>
        <taxon>Bacteria</taxon>
        <taxon>Bacillati</taxon>
        <taxon>Chloroflexota</taxon>
        <taxon>Tepidiformia</taxon>
        <taxon>Tepidiformales</taxon>
        <taxon>Tepidiformaceae</taxon>
        <taxon>Tepidiforma</taxon>
    </lineage>
</organism>
<evidence type="ECO:0000256" key="3">
    <source>
        <dbReference type="ARBA" id="ARBA00022605"/>
    </source>
</evidence>
<dbReference type="AlphaFoldDB" id="A0A2A9HG78"/>
<dbReference type="Proteomes" id="UP000223071">
    <property type="component" value="Unassembled WGS sequence"/>
</dbReference>
<evidence type="ECO:0000256" key="4">
    <source>
        <dbReference type="ARBA" id="ARBA00023102"/>
    </source>
</evidence>
<reference evidence="8 9" key="1">
    <citation type="submission" date="2017-09" db="EMBL/GenBank/DDBJ databases">
        <title>Sequencing the genomes of two abundant thermophiles in Great Basin hot springs: Thermocrinis jamiesonii and novel Chloroflexi Thermoflexus hugenholtzii.</title>
        <authorList>
            <person name="Hedlund B."/>
        </authorList>
    </citation>
    <scope>NUCLEOTIDE SEQUENCE [LARGE SCALE GENOMIC DNA]</scope>
    <source>
        <strain evidence="8 9">G233</strain>
    </source>
</reference>
<dbReference type="Pfam" id="PF00475">
    <property type="entry name" value="IGPD"/>
    <property type="match status" value="1"/>
</dbReference>
<keyword evidence="6" id="KW-0963">Cytoplasm</keyword>
<dbReference type="GO" id="GO:0000105">
    <property type="term" value="P:L-histidine biosynthetic process"/>
    <property type="evidence" value="ECO:0007669"/>
    <property type="project" value="UniProtKB-UniRule"/>
</dbReference>
<dbReference type="InterPro" id="IPR038494">
    <property type="entry name" value="IGPD_sf"/>
</dbReference>
<dbReference type="FunFam" id="3.30.230.40:FF:000003">
    <property type="entry name" value="Imidazoleglycerol-phosphate dehydratase HisB"/>
    <property type="match status" value="1"/>
</dbReference>
<dbReference type="EMBL" id="PDJQ01000001">
    <property type="protein sequence ID" value="PFG74798.1"/>
    <property type="molecule type" value="Genomic_DNA"/>
</dbReference>
<evidence type="ECO:0000256" key="6">
    <source>
        <dbReference type="HAMAP-Rule" id="MF_00076"/>
    </source>
</evidence>
<dbReference type="HAMAP" id="MF_00076">
    <property type="entry name" value="HisB"/>
    <property type="match status" value="1"/>
</dbReference>
<dbReference type="InterPro" id="IPR000807">
    <property type="entry name" value="ImidazoleglycerolP_deHydtase"/>
</dbReference>
<dbReference type="NCBIfam" id="NF002114">
    <property type="entry name" value="PRK00951.2-4"/>
    <property type="match status" value="1"/>
</dbReference>
<comment type="caution">
    <text evidence="8">The sequence shown here is derived from an EMBL/GenBank/DDBJ whole genome shotgun (WGS) entry which is preliminary data.</text>
</comment>
<dbReference type="FunFam" id="3.30.230.40:FF:000001">
    <property type="entry name" value="Imidazoleglycerol-phosphate dehydratase HisB"/>
    <property type="match status" value="1"/>
</dbReference>
<dbReference type="RefSeq" id="WP_098504153.1">
    <property type="nucleotide sequence ID" value="NZ_PDJQ01000001.1"/>
</dbReference>
<gene>
    <name evidence="6" type="primary">hisB</name>
    <name evidence="8" type="ORF">A9A59_2039</name>
</gene>
<dbReference type="PROSITE" id="PS00955">
    <property type="entry name" value="IGP_DEHYDRATASE_2"/>
    <property type="match status" value="1"/>
</dbReference>
<dbReference type="NCBIfam" id="NF002111">
    <property type="entry name" value="PRK00951.2-1"/>
    <property type="match status" value="1"/>
</dbReference>
<name>A0A2A9HG78_TEPT2</name>
<dbReference type="Gene3D" id="3.30.230.40">
    <property type="entry name" value="Imidazole glycerol phosphate dehydratase, domain 1"/>
    <property type="match status" value="2"/>
</dbReference>
<dbReference type="PANTHER" id="PTHR23133:SF2">
    <property type="entry name" value="IMIDAZOLEGLYCEROL-PHOSPHATE DEHYDRATASE"/>
    <property type="match status" value="1"/>
</dbReference>
<dbReference type="GO" id="GO:0005737">
    <property type="term" value="C:cytoplasm"/>
    <property type="evidence" value="ECO:0007669"/>
    <property type="project" value="UniProtKB-SubCell"/>
</dbReference>
<dbReference type="InterPro" id="IPR020565">
    <property type="entry name" value="ImidazoleglycerP_deHydtase_CS"/>
</dbReference>
<protein>
    <recommendedName>
        <fullName evidence="2 6">Imidazoleglycerol-phosphate dehydratase</fullName>
        <shortName evidence="6">IGPD</shortName>
        <ecNumber evidence="6 7">4.2.1.19</ecNumber>
    </recommendedName>
</protein>
<evidence type="ECO:0000256" key="1">
    <source>
        <dbReference type="ARBA" id="ARBA00005047"/>
    </source>
</evidence>
<dbReference type="PROSITE" id="PS00954">
    <property type="entry name" value="IGP_DEHYDRATASE_1"/>
    <property type="match status" value="1"/>
</dbReference>
<evidence type="ECO:0000313" key="8">
    <source>
        <dbReference type="EMBL" id="PFG74798.1"/>
    </source>
</evidence>
<comment type="subcellular location">
    <subcellularLocation>
        <location evidence="6 7">Cytoplasm</location>
    </subcellularLocation>
</comment>
<dbReference type="NCBIfam" id="NF002116">
    <property type="entry name" value="PRK00951.2-6"/>
    <property type="match status" value="1"/>
</dbReference>
<comment type="pathway">
    <text evidence="1 6 7">Amino-acid biosynthesis; L-histidine biosynthesis; L-histidine from 5-phospho-alpha-D-ribose 1-diphosphate: step 6/9.</text>
</comment>
<evidence type="ECO:0000313" key="9">
    <source>
        <dbReference type="Proteomes" id="UP000223071"/>
    </source>
</evidence>
<proteinExistence type="inferred from homology"/>
<dbReference type="PANTHER" id="PTHR23133">
    <property type="entry name" value="IMIDAZOLEGLYCEROL-PHOSPHATE DEHYDRATASE HIS7"/>
    <property type="match status" value="1"/>
</dbReference>
<dbReference type="SUPFAM" id="SSF54211">
    <property type="entry name" value="Ribosomal protein S5 domain 2-like"/>
    <property type="match status" value="2"/>
</dbReference>
<dbReference type="CDD" id="cd07914">
    <property type="entry name" value="IGPD"/>
    <property type="match status" value="1"/>
</dbReference>